<dbReference type="AlphaFoldDB" id="A0A3E0WLL4"/>
<proteinExistence type="predicted"/>
<keyword evidence="1" id="KW-0732">Signal</keyword>
<sequence length="290" mass="32273">MLRLFLACLLAVSVSACDQLSQLIPGDRVQIEAPGDDVVGDNLQRLIEHLAPDSQVYQVHYGRGVWTIRTRNKLTEQTRSSIEEHIQSFSQASPLNTSLTDLQYQFILPENISEEAASILAGNKEGGFRFSIPTGTIPTMERTDYRVPAIAGIDETRAVCFLEIPIEGSIPAVRYTQAVDIDGSTSQSAEALIRRPNTPFAIRVHGHGIPAKVIANNNRPIEKLSFLEAHYRHDDRLYVSVSHWTIRHRMAFGGSPSSCFRRNGGEKARQRIGQIGFPELIGLPLTMREN</sequence>
<dbReference type="RefSeq" id="WP_116303665.1">
    <property type="nucleotide sequence ID" value="NZ_NFZV01000026.1"/>
</dbReference>
<evidence type="ECO:0000256" key="1">
    <source>
        <dbReference type="SAM" id="SignalP"/>
    </source>
</evidence>
<accession>A0A3E0WLL4</accession>
<feature type="chain" id="PRO_5017831773" evidence="1">
    <location>
        <begin position="17"/>
        <end position="290"/>
    </location>
</feature>
<dbReference type="Proteomes" id="UP000256763">
    <property type="component" value="Unassembled WGS sequence"/>
</dbReference>
<protein>
    <submittedName>
        <fullName evidence="2">Uncharacterized protein</fullName>
    </submittedName>
</protein>
<name>A0A3E0WLL4_9GAMM</name>
<comment type="caution">
    <text evidence="2">The sequence shown here is derived from an EMBL/GenBank/DDBJ whole genome shotgun (WGS) entry which is preliminary data.</text>
</comment>
<gene>
    <name evidence="2" type="ORF">CAL65_18660</name>
</gene>
<evidence type="ECO:0000313" key="2">
    <source>
        <dbReference type="EMBL" id="RFA32825.1"/>
    </source>
</evidence>
<organism evidence="2 3">
    <name type="scientific">Alkalilimnicola ehrlichii</name>
    <dbReference type="NCBI Taxonomy" id="351052"/>
    <lineage>
        <taxon>Bacteria</taxon>
        <taxon>Pseudomonadati</taxon>
        <taxon>Pseudomonadota</taxon>
        <taxon>Gammaproteobacteria</taxon>
        <taxon>Chromatiales</taxon>
        <taxon>Ectothiorhodospiraceae</taxon>
        <taxon>Alkalilimnicola</taxon>
    </lineage>
</organism>
<dbReference type="EMBL" id="NFZW01000025">
    <property type="protein sequence ID" value="RFA32825.1"/>
    <property type="molecule type" value="Genomic_DNA"/>
</dbReference>
<keyword evidence="3" id="KW-1185">Reference proteome</keyword>
<dbReference type="PROSITE" id="PS51257">
    <property type="entry name" value="PROKAR_LIPOPROTEIN"/>
    <property type="match status" value="1"/>
</dbReference>
<reference evidence="3" key="1">
    <citation type="submission" date="2017-05" db="EMBL/GenBank/DDBJ databases">
        <authorList>
            <person name="Sharma S."/>
            <person name="Sidhu C."/>
            <person name="Pinnaka A.K."/>
        </authorList>
    </citation>
    <scope>NUCLEOTIDE SEQUENCE [LARGE SCALE GENOMIC DNA]</scope>
    <source>
        <strain evidence="3">AK93</strain>
    </source>
</reference>
<evidence type="ECO:0000313" key="3">
    <source>
        <dbReference type="Proteomes" id="UP000256763"/>
    </source>
</evidence>
<feature type="signal peptide" evidence="1">
    <location>
        <begin position="1"/>
        <end position="16"/>
    </location>
</feature>